<evidence type="ECO:0000313" key="3">
    <source>
        <dbReference type="Proteomes" id="UP000737402"/>
    </source>
</evidence>
<organism evidence="2 3">
    <name type="scientific">Sutcliffiella tianshenii</name>
    <dbReference type="NCBI Taxonomy" id="1463404"/>
    <lineage>
        <taxon>Bacteria</taxon>
        <taxon>Bacillati</taxon>
        <taxon>Bacillota</taxon>
        <taxon>Bacilli</taxon>
        <taxon>Bacillales</taxon>
        <taxon>Bacillaceae</taxon>
        <taxon>Sutcliffiella</taxon>
    </lineage>
</organism>
<evidence type="ECO:0000313" key="2">
    <source>
        <dbReference type="EMBL" id="MBM7620109.1"/>
    </source>
</evidence>
<dbReference type="Proteomes" id="UP000737402">
    <property type="component" value="Unassembled WGS sequence"/>
</dbReference>
<keyword evidence="2" id="KW-0687">Ribonucleoprotein</keyword>
<dbReference type="EMBL" id="JAFBED010000004">
    <property type="protein sequence ID" value="MBM7620109.1"/>
    <property type="molecule type" value="Genomic_DNA"/>
</dbReference>
<comment type="caution">
    <text evidence="2">The sequence shown here is derived from an EMBL/GenBank/DDBJ whole genome shotgun (WGS) entry which is preliminary data.</text>
</comment>
<dbReference type="GO" id="GO:0005840">
    <property type="term" value="C:ribosome"/>
    <property type="evidence" value="ECO:0007669"/>
    <property type="project" value="UniProtKB-KW"/>
</dbReference>
<protein>
    <submittedName>
        <fullName evidence="2">Ribosomal protein S27AE</fullName>
    </submittedName>
</protein>
<accession>A0ABS2NZQ9</accession>
<keyword evidence="2" id="KW-0689">Ribosomal protein</keyword>
<dbReference type="InterPro" id="IPR011528">
    <property type="entry name" value="NERD"/>
</dbReference>
<dbReference type="RefSeq" id="WP_204415571.1">
    <property type="nucleotide sequence ID" value="NZ_JAFBED010000004.1"/>
</dbReference>
<evidence type="ECO:0000259" key="1">
    <source>
        <dbReference type="PROSITE" id="PS50965"/>
    </source>
</evidence>
<reference evidence="2 3" key="1">
    <citation type="submission" date="2021-01" db="EMBL/GenBank/DDBJ databases">
        <title>Genomic Encyclopedia of Type Strains, Phase IV (KMG-IV): sequencing the most valuable type-strain genomes for metagenomic binning, comparative biology and taxonomic classification.</title>
        <authorList>
            <person name="Goeker M."/>
        </authorList>
    </citation>
    <scope>NUCLEOTIDE SEQUENCE [LARGE SCALE GENOMIC DNA]</scope>
    <source>
        <strain evidence="2 3">DSM 25879</strain>
    </source>
</reference>
<sequence>MIYKSRTESAELLMFKSLGVRMELPEKDKLHYLSLQKGYDGEVMFDTFTEKLQSECLILNDLLFKINNTVFQIDSLIITAAVIHFYEVKNFEGDFYYESDRLYTKSKTEINNPLTQLNRGVSLFRQLLQSLGINMKIDPSVVFINPAFTLYQTPLDKPFIFPTQLYRHLNGIDKTSAKLSTKHKQLAAQLVSLHCADSPYKQIPAYTFEGLRKGMLCFKCASISLAVVGHNCVCGECGYVEKVGEAVMRSVKEFRLLFPGVRISTRIIHEWCGGLLSRKRIKNVLEKNFKRVGVRQWTFFE</sequence>
<proteinExistence type="predicted"/>
<keyword evidence="3" id="KW-1185">Reference proteome</keyword>
<dbReference type="PROSITE" id="PS50965">
    <property type="entry name" value="NERD"/>
    <property type="match status" value="1"/>
</dbReference>
<name>A0ABS2NZQ9_9BACI</name>
<dbReference type="Pfam" id="PF08378">
    <property type="entry name" value="NERD"/>
    <property type="match status" value="1"/>
</dbReference>
<gene>
    <name evidence="2" type="ORF">JOC95_001962</name>
</gene>
<feature type="domain" description="NERD" evidence="1">
    <location>
        <begin position="37"/>
        <end position="147"/>
    </location>
</feature>